<organism evidence="1 2">
    <name type="scientific">Rhododendron molle</name>
    <name type="common">Chinese azalea</name>
    <name type="synonym">Azalea mollis</name>
    <dbReference type="NCBI Taxonomy" id="49168"/>
    <lineage>
        <taxon>Eukaryota</taxon>
        <taxon>Viridiplantae</taxon>
        <taxon>Streptophyta</taxon>
        <taxon>Embryophyta</taxon>
        <taxon>Tracheophyta</taxon>
        <taxon>Spermatophyta</taxon>
        <taxon>Magnoliopsida</taxon>
        <taxon>eudicotyledons</taxon>
        <taxon>Gunneridae</taxon>
        <taxon>Pentapetalae</taxon>
        <taxon>asterids</taxon>
        <taxon>Ericales</taxon>
        <taxon>Ericaceae</taxon>
        <taxon>Ericoideae</taxon>
        <taxon>Rhodoreae</taxon>
        <taxon>Rhododendron</taxon>
    </lineage>
</organism>
<evidence type="ECO:0000313" key="2">
    <source>
        <dbReference type="Proteomes" id="UP001062846"/>
    </source>
</evidence>
<evidence type="ECO:0000313" key="1">
    <source>
        <dbReference type="EMBL" id="KAI8525416.1"/>
    </source>
</evidence>
<protein>
    <submittedName>
        <fullName evidence="1">Uncharacterized protein</fullName>
    </submittedName>
</protein>
<dbReference type="EMBL" id="CM046400">
    <property type="protein sequence ID" value="KAI8525416.1"/>
    <property type="molecule type" value="Genomic_DNA"/>
</dbReference>
<accession>A0ACC0L9L2</accession>
<name>A0ACC0L9L2_RHOML</name>
<gene>
    <name evidence="1" type="ORF">RHMOL_Rhmol13G0229000</name>
</gene>
<comment type="caution">
    <text evidence="1">The sequence shown here is derived from an EMBL/GenBank/DDBJ whole genome shotgun (WGS) entry which is preliminary data.</text>
</comment>
<keyword evidence="2" id="KW-1185">Reference proteome</keyword>
<dbReference type="Proteomes" id="UP001062846">
    <property type="component" value="Chromosome 13"/>
</dbReference>
<reference evidence="1" key="1">
    <citation type="submission" date="2022-02" db="EMBL/GenBank/DDBJ databases">
        <title>Plant Genome Project.</title>
        <authorList>
            <person name="Zhang R.-G."/>
        </authorList>
    </citation>
    <scope>NUCLEOTIDE SEQUENCE</scope>
    <source>
        <strain evidence="1">AT1</strain>
    </source>
</reference>
<proteinExistence type="predicted"/>
<sequence>MMTSSHSHCGGWFYAFTNDRIYSLISRCWMGFLNYQRTENVLTAKASRYIGEIVKTRNIRGNIVVSLTPGSDLLTVTCDLFQCRGPRWASVNLGIFICMQCSGVHRSLGVHISKVRSATLDTWLPDQVAFIQSMGNEKSNSYWEAELPPKYDRVGIENFIRAKYVDKRWIGRDGKAKSRSSPVHEEKPSVNNPEPQIVNGPKYPNPITLSTEERKGSPLPNKTGSISAAKSNGHVSPNAFQQDTPAAKTQEVHQKAESAVPKTNGTPVSSERKVDYATDLFNLLSMNDSNDNNPKPSPANDNASTGIQSAEKTSTQVESVCSKSVEIKTQSDPGIEELVRELQWVTTPSNDKPAKDQKNNAMNFFDKPTMVSPFSIHQQQEAALAQQQSFPMATGPTSFAGPQPYYRSMYHPGPINGVRFPSQMMPTTHLQNNMQMGYLQPSFPARGAATPYLTSSLYTPRPVAPPNSQMTNYRGNAPASSMFNPAPSSNIPAQSGSRDYDLSSLVQGMFTNR</sequence>